<dbReference type="Proteomes" id="UP000076798">
    <property type="component" value="Unassembled WGS sequence"/>
</dbReference>
<accession>A0A166A0K6</accession>
<feature type="region of interest" description="Disordered" evidence="2">
    <location>
        <begin position="258"/>
        <end position="304"/>
    </location>
</feature>
<protein>
    <recommendedName>
        <fullName evidence="3">C2H2-type domain-containing protein</fullName>
    </recommendedName>
</protein>
<gene>
    <name evidence="4" type="ORF">SISSUDRAFT_1131559</name>
</gene>
<dbReference type="GO" id="GO:0008270">
    <property type="term" value="F:zinc ion binding"/>
    <property type="evidence" value="ECO:0007669"/>
    <property type="project" value="UniProtKB-KW"/>
</dbReference>
<dbReference type="EMBL" id="KV428163">
    <property type="protein sequence ID" value="KZT34834.1"/>
    <property type="molecule type" value="Genomic_DNA"/>
</dbReference>
<sequence length="441" mass="48865">MSQYSGLYSSSTDPRNHLLGRYATYDHQEPYASYPSALSSPYQSSTAYSSGSSLATAAYHRMVSNDYPTPAANHNDGQDFASRTSSRSSYYTIPPERELSFWGPTQIGTPLQAHPQEPSARIESPYIHSYCSPYSPASMSVTHHTPELTRPGISENEVSMISPSFGSALSTPEYWPSPLLSSIAGEEQTPPVFAESPAPSTMSSFIESSHPSLSAERELPFSPYRDMNISIGPEYPQQPRSVYPPAMAGQRWMHPSSLILNSSSDTSDTEGENSLPHIHGASPSDHRAAPKRPFAPRRPSKKVDLDIQPDLPQLSRKTVIEKYMKMTPIGADMFECNWINPVTGIRGCQSGVGRPLDAPRHFLLHYFDELEYVAKRLISIEDAPVITAFRSNADLLSKTRVPFCADCGKRLSRPDALKRHLRTPSHQAAVRRPQLRNVRPS</sequence>
<dbReference type="PROSITE" id="PS00028">
    <property type="entry name" value="ZINC_FINGER_C2H2_1"/>
    <property type="match status" value="1"/>
</dbReference>
<organism evidence="4 5">
    <name type="scientific">Sistotremastrum suecicum HHB10207 ss-3</name>
    <dbReference type="NCBI Taxonomy" id="1314776"/>
    <lineage>
        <taxon>Eukaryota</taxon>
        <taxon>Fungi</taxon>
        <taxon>Dikarya</taxon>
        <taxon>Basidiomycota</taxon>
        <taxon>Agaricomycotina</taxon>
        <taxon>Agaricomycetes</taxon>
        <taxon>Sistotremastrales</taxon>
        <taxon>Sistotremastraceae</taxon>
        <taxon>Sistotremastrum</taxon>
    </lineage>
</organism>
<evidence type="ECO:0000259" key="3">
    <source>
        <dbReference type="PROSITE" id="PS50157"/>
    </source>
</evidence>
<proteinExistence type="predicted"/>
<evidence type="ECO:0000256" key="2">
    <source>
        <dbReference type="SAM" id="MobiDB-lite"/>
    </source>
</evidence>
<dbReference type="InterPro" id="IPR013087">
    <property type="entry name" value="Znf_C2H2_type"/>
</dbReference>
<dbReference type="PROSITE" id="PS50157">
    <property type="entry name" value="ZINC_FINGER_C2H2_2"/>
    <property type="match status" value="1"/>
</dbReference>
<dbReference type="AlphaFoldDB" id="A0A166A0K6"/>
<keyword evidence="5" id="KW-1185">Reference proteome</keyword>
<keyword evidence="1" id="KW-0863">Zinc-finger</keyword>
<feature type="domain" description="C2H2-type" evidence="3">
    <location>
        <begin position="402"/>
        <end position="426"/>
    </location>
</feature>
<keyword evidence="1" id="KW-0862">Zinc</keyword>
<name>A0A166A0K6_9AGAM</name>
<reference evidence="4 5" key="1">
    <citation type="journal article" date="2016" name="Mol. Biol. Evol.">
        <title>Comparative Genomics of Early-Diverging Mushroom-Forming Fungi Provides Insights into the Origins of Lignocellulose Decay Capabilities.</title>
        <authorList>
            <person name="Nagy L.G."/>
            <person name="Riley R."/>
            <person name="Tritt A."/>
            <person name="Adam C."/>
            <person name="Daum C."/>
            <person name="Floudas D."/>
            <person name="Sun H."/>
            <person name="Yadav J.S."/>
            <person name="Pangilinan J."/>
            <person name="Larsson K.H."/>
            <person name="Matsuura K."/>
            <person name="Barry K."/>
            <person name="Labutti K."/>
            <person name="Kuo R."/>
            <person name="Ohm R.A."/>
            <person name="Bhattacharya S.S."/>
            <person name="Shirouzu T."/>
            <person name="Yoshinaga Y."/>
            <person name="Martin F.M."/>
            <person name="Grigoriev I.V."/>
            <person name="Hibbett D.S."/>
        </authorList>
    </citation>
    <scope>NUCLEOTIDE SEQUENCE [LARGE SCALE GENOMIC DNA]</scope>
    <source>
        <strain evidence="4 5">HHB10207 ss-3</strain>
    </source>
</reference>
<evidence type="ECO:0000313" key="5">
    <source>
        <dbReference type="Proteomes" id="UP000076798"/>
    </source>
</evidence>
<evidence type="ECO:0000256" key="1">
    <source>
        <dbReference type="PROSITE-ProRule" id="PRU00042"/>
    </source>
</evidence>
<evidence type="ECO:0000313" key="4">
    <source>
        <dbReference type="EMBL" id="KZT34834.1"/>
    </source>
</evidence>
<keyword evidence="1" id="KW-0479">Metal-binding</keyword>